<keyword evidence="2" id="KW-1185">Reference proteome</keyword>
<protein>
    <recommendedName>
        <fullName evidence="3">RsbT co-antagonist protein rsbRD N-terminal domain-containing protein</fullName>
    </recommendedName>
</protein>
<gene>
    <name evidence="1" type="ORF">SAMN04489760_1692</name>
</gene>
<dbReference type="EMBL" id="FOBS01000069">
    <property type="protein sequence ID" value="SEM84921.1"/>
    <property type="molecule type" value="Genomic_DNA"/>
</dbReference>
<sequence length="186" mass="21569">FFCQWITVTHSCIATAIFSSFVVPVPGMVVRLNFEENMGGFVEKLAQAVESHAEEIGEQWAKAVRRNSKTSSFQKLSKEHCTLCAKGFYRKFVKVYFNERPYPALEEFFSQYAEARFQEGIPLQEAIYALLMLRRQMWLFPDCQTLFASNIEKSQAVETLNQTIRIFDQGIYLIMERYQELSSGKV</sequence>
<evidence type="ECO:0000313" key="2">
    <source>
        <dbReference type="Proteomes" id="UP000198744"/>
    </source>
</evidence>
<dbReference type="AlphaFoldDB" id="A0A1H8BPT9"/>
<dbReference type="Proteomes" id="UP000198744">
    <property type="component" value="Unassembled WGS sequence"/>
</dbReference>
<organism evidence="1 2">
    <name type="scientific">Syntrophus gentianae</name>
    <dbReference type="NCBI Taxonomy" id="43775"/>
    <lineage>
        <taxon>Bacteria</taxon>
        <taxon>Pseudomonadati</taxon>
        <taxon>Thermodesulfobacteriota</taxon>
        <taxon>Syntrophia</taxon>
        <taxon>Syntrophales</taxon>
        <taxon>Syntrophaceae</taxon>
        <taxon>Syntrophus</taxon>
    </lineage>
</organism>
<dbReference type="RefSeq" id="WP_175476664.1">
    <property type="nucleotide sequence ID" value="NZ_FOBS01000069.1"/>
</dbReference>
<reference evidence="1 2" key="1">
    <citation type="submission" date="2016-10" db="EMBL/GenBank/DDBJ databases">
        <authorList>
            <person name="de Groot N.N."/>
        </authorList>
    </citation>
    <scope>NUCLEOTIDE SEQUENCE [LARGE SCALE GENOMIC DNA]</scope>
    <source>
        <strain evidence="1 2">DSM 8423</strain>
    </source>
</reference>
<accession>A0A1H8BPT9</accession>
<proteinExistence type="predicted"/>
<evidence type="ECO:0008006" key="3">
    <source>
        <dbReference type="Google" id="ProtNLM"/>
    </source>
</evidence>
<dbReference type="Gene3D" id="1.10.490.70">
    <property type="entry name" value="Histidine kinase N-terminal domain"/>
    <property type="match status" value="1"/>
</dbReference>
<evidence type="ECO:0000313" key="1">
    <source>
        <dbReference type="EMBL" id="SEM84921.1"/>
    </source>
</evidence>
<name>A0A1H8BPT9_9BACT</name>
<feature type="non-terminal residue" evidence="1">
    <location>
        <position position="1"/>
    </location>
</feature>